<dbReference type="Pfam" id="PF17919">
    <property type="entry name" value="RT_RNaseH_2"/>
    <property type="match status" value="1"/>
</dbReference>
<reference evidence="2 3" key="1">
    <citation type="journal article" date="2023" name="J. Hered.">
        <title>Chromosome-level genome of the wood stork (Mycteria americana) provides insight into avian chromosome evolution.</title>
        <authorList>
            <person name="Flamio R. Jr."/>
            <person name="Ramstad K.M."/>
        </authorList>
    </citation>
    <scope>NUCLEOTIDE SEQUENCE [LARGE SCALE GENOMIC DNA]</scope>
    <source>
        <strain evidence="2">JAX WOST 10</strain>
    </source>
</reference>
<gene>
    <name evidence="2" type="ORF">QYF61_024808</name>
</gene>
<dbReference type="InterPro" id="IPR043502">
    <property type="entry name" value="DNA/RNA_pol_sf"/>
</dbReference>
<keyword evidence="3" id="KW-1185">Reference proteome</keyword>
<evidence type="ECO:0000313" key="2">
    <source>
        <dbReference type="EMBL" id="KAK4823006.1"/>
    </source>
</evidence>
<dbReference type="InterPro" id="IPR041577">
    <property type="entry name" value="RT_RNaseH_2"/>
</dbReference>
<accession>A0AAN7S8Q4</accession>
<dbReference type="Gene3D" id="3.10.20.370">
    <property type="match status" value="1"/>
</dbReference>
<dbReference type="PANTHER" id="PTHR33064:SF37">
    <property type="entry name" value="RIBONUCLEASE H"/>
    <property type="match status" value="1"/>
</dbReference>
<dbReference type="InterPro" id="IPR043128">
    <property type="entry name" value="Rev_trsase/Diguanyl_cyclase"/>
</dbReference>
<protein>
    <recommendedName>
        <fullName evidence="1">Reverse transcriptase/retrotransposon-derived protein RNase H-like domain-containing protein</fullName>
    </recommendedName>
</protein>
<dbReference type="EMBL" id="JAUNZN010000004">
    <property type="protein sequence ID" value="KAK4823006.1"/>
    <property type="molecule type" value="Genomic_DNA"/>
</dbReference>
<dbReference type="Gene3D" id="3.30.70.270">
    <property type="match status" value="1"/>
</dbReference>
<comment type="caution">
    <text evidence="2">The sequence shown here is derived from an EMBL/GenBank/DDBJ whole genome shotgun (WGS) entry which is preliminary data.</text>
</comment>
<evidence type="ECO:0000259" key="1">
    <source>
        <dbReference type="Pfam" id="PF17919"/>
    </source>
</evidence>
<proteinExistence type="predicted"/>
<organism evidence="2 3">
    <name type="scientific">Mycteria americana</name>
    <name type="common">Wood stork</name>
    <dbReference type="NCBI Taxonomy" id="33587"/>
    <lineage>
        <taxon>Eukaryota</taxon>
        <taxon>Metazoa</taxon>
        <taxon>Chordata</taxon>
        <taxon>Craniata</taxon>
        <taxon>Vertebrata</taxon>
        <taxon>Euteleostomi</taxon>
        <taxon>Archelosauria</taxon>
        <taxon>Archosauria</taxon>
        <taxon>Dinosauria</taxon>
        <taxon>Saurischia</taxon>
        <taxon>Theropoda</taxon>
        <taxon>Coelurosauria</taxon>
        <taxon>Aves</taxon>
        <taxon>Neognathae</taxon>
        <taxon>Neoaves</taxon>
        <taxon>Aequornithes</taxon>
        <taxon>Ciconiiformes</taxon>
        <taxon>Ciconiidae</taxon>
        <taxon>Mycteria</taxon>
    </lineage>
</organism>
<dbReference type="SUPFAM" id="SSF56672">
    <property type="entry name" value="DNA/RNA polymerases"/>
    <property type="match status" value="1"/>
</dbReference>
<name>A0AAN7S8Q4_MYCAM</name>
<dbReference type="AlphaFoldDB" id="A0AAN7S8Q4"/>
<feature type="domain" description="Reverse transcriptase/retrotransposon-derived protein RNase H-like" evidence="1">
    <location>
        <begin position="35"/>
        <end position="133"/>
    </location>
</feature>
<dbReference type="PANTHER" id="PTHR33064">
    <property type="entry name" value="POL PROTEIN"/>
    <property type="match status" value="1"/>
</dbReference>
<evidence type="ECO:0000313" key="3">
    <source>
        <dbReference type="Proteomes" id="UP001333110"/>
    </source>
</evidence>
<sequence>MSDRCQRTLDTGATGVKSKLLTEATKAEEVEPICWSPEREKAFQAIKGVLVSAPALGLPDYPKPFELFEHENKGVASRALTQKLGPHRRPVVYYSTQLDPVAAGNNSSAEAIAATATIIERSRPLVLGHPTTV</sequence>
<dbReference type="InterPro" id="IPR051320">
    <property type="entry name" value="Viral_Replic_Matur_Polypro"/>
</dbReference>
<dbReference type="Proteomes" id="UP001333110">
    <property type="component" value="Unassembled WGS sequence"/>
</dbReference>